<dbReference type="InterPro" id="IPR014025">
    <property type="entry name" value="Glutaredoxin_subgr"/>
</dbReference>
<keyword evidence="3" id="KW-1185">Reference proteome</keyword>
<feature type="domain" description="Glutaredoxin" evidence="1">
    <location>
        <begin position="18"/>
        <end position="75"/>
    </location>
</feature>
<dbReference type="InParanoid" id="A0A0B2UN07"/>
<evidence type="ECO:0000259" key="1">
    <source>
        <dbReference type="Pfam" id="PF00462"/>
    </source>
</evidence>
<evidence type="ECO:0000313" key="2">
    <source>
        <dbReference type="EMBL" id="KHN70335.1"/>
    </source>
</evidence>
<sequence>MPDCDELANVLKKDSNIIVTKVGCPFCIKAVDLLSEWKIEFRDFDGAKNRSLDEAISTKYSHSTFPKIFLKGKFIGGFDRLSEYVKTKEFIDLFGPKK</sequence>
<dbReference type="SUPFAM" id="SSF52833">
    <property type="entry name" value="Thioredoxin-like"/>
    <property type="match status" value="1"/>
</dbReference>
<dbReference type="VEuPathDB" id="MicrosporidiaDB:M896_021740"/>
<name>A0A0B2UN07_9MICR</name>
<accession>A0A0B2UN07</accession>
<dbReference type="InterPro" id="IPR002109">
    <property type="entry name" value="Glutaredoxin"/>
</dbReference>
<dbReference type="AlphaFoldDB" id="A0A0B2UN07"/>
<reference evidence="2 3" key="1">
    <citation type="journal article" date="2014" name="MBio">
        <title>The Ordospora colligata genome; evolution of extreme reduction in microsporidia and host-to-parasite horizontal gene transfer.</title>
        <authorList>
            <person name="Pombert J.-F."/>
            <person name="Haag K.L."/>
            <person name="Beidas S."/>
            <person name="Ebert D."/>
            <person name="Keeling P.J."/>
        </authorList>
    </citation>
    <scope>NUCLEOTIDE SEQUENCE [LARGE SCALE GENOMIC DNA]</scope>
    <source>
        <strain evidence="2 3">OC4</strain>
    </source>
</reference>
<proteinExistence type="predicted"/>
<dbReference type="Pfam" id="PF00462">
    <property type="entry name" value="Glutaredoxin"/>
    <property type="match status" value="1"/>
</dbReference>
<evidence type="ECO:0000313" key="3">
    <source>
        <dbReference type="Proteomes" id="UP000031056"/>
    </source>
</evidence>
<dbReference type="Gene3D" id="3.40.30.10">
    <property type="entry name" value="Glutaredoxin"/>
    <property type="match status" value="1"/>
</dbReference>
<dbReference type="Proteomes" id="UP000031056">
    <property type="component" value="Unassembled WGS sequence"/>
</dbReference>
<dbReference type="HOGENOM" id="CLU_026126_10_1_1"/>
<dbReference type="PRINTS" id="PR00160">
    <property type="entry name" value="GLUTAREDOXIN"/>
</dbReference>
<dbReference type="RefSeq" id="XP_014564377.1">
    <property type="nucleotide sequence ID" value="XM_014708891.1"/>
</dbReference>
<dbReference type="STRING" id="1354746.A0A0B2UN07"/>
<gene>
    <name evidence="2" type="ORF">M896_021740</name>
</gene>
<dbReference type="PROSITE" id="PS51354">
    <property type="entry name" value="GLUTAREDOXIN_2"/>
    <property type="match status" value="1"/>
</dbReference>
<protein>
    <submittedName>
        <fullName evidence="2">Glutaredoxin</fullName>
    </submittedName>
</protein>
<organism evidence="2 3">
    <name type="scientific">Ordospora colligata OC4</name>
    <dbReference type="NCBI Taxonomy" id="1354746"/>
    <lineage>
        <taxon>Eukaryota</taxon>
        <taxon>Fungi</taxon>
        <taxon>Fungi incertae sedis</taxon>
        <taxon>Microsporidia</taxon>
        <taxon>Ordosporidae</taxon>
        <taxon>Ordospora</taxon>
    </lineage>
</organism>
<dbReference type="GO" id="GO:0016491">
    <property type="term" value="F:oxidoreductase activity"/>
    <property type="evidence" value="ECO:0007669"/>
    <property type="project" value="UniProtKB-ARBA"/>
</dbReference>
<dbReference type="EMBL" id="JOKQ01000002">
    <property type="protein sequence ID" value="KHN70335.1"/>
    <property type="molecule type" value="Genomic_DNA"/>
</dbReference>
<dbReference type="InterPro" id="IPR036249">
    <property type="entry name" value="Thioredoxin-like_sf"/>
</dbReference>
<dbReference type="CDD" id="cd02066">
    <property type="entry name" value="GRX_family"/>
    <property type="match status" value="1"/>
</dbReference>
<dbReference type="GeneID" id="26261269"/>
<comment type="caution">
    <text evidence="2">The sequence shown here is derived from an EMBL/GenBank/DDBJ whole genome shotgun (WGS) entry which is preliminary data.</text>
</comment>
<dbReference type="OrthoDB" id="418495at2759"/>